<organism evidence="2 3">
    <name type="scientific">Funneliformis geosporum</name>
    <dbReference type="NCBI Taxonomy" id="1117311"/>
    <lineage>
        <taxon>Eukaryota</taxon>
        <taxon>Fungi</taxon>
        <taxon>Fungi incertae sedis</taxon>
        <taxon>Mucoromycota</taxon>
        <taxon>Glomeromycotina</taxon>
        <taxon>Glomeromycetes</taxon>
        <taxon>Glomerales</taxon>
        <taxon>Glomeraceae</taxon>
        <taxon>Funneliformis</taxon>
    </lineage>
</organism>
<feature type="compositionally biased region" description="Polar residues" evidence="1">
    <location>
        <begin position="102"/>
        <end position="113"/>
    </location>
</feature>
<dbReference type="Proteomes" id="UP001153678">
    <property type="component" value="Unassembled WGS sequence"/>
</dbReference>
<reference evidence="2" key="1">
    <citation type="submission" date="2022-08" db="EMBL/GenBank/DDBJ databases">
        <authorList>
            <person name="Kallberg Y."/>
            <person name="Tangrot J."/>
            <person name="Rosling A."/>
        </authorList>
    </citation>
    <scope>NUCLEOTIDE SEQUENCE</scope>
    <source>
        <strain evidence="2">Wild A</strain>
    </source>
</reference>
<dbReference type="EMBL" id="CAMKVN010003947">
    <property type="protein sequence ID" value="CAI2185975.1"/>
    <property type="molecule type" value="Genomic_DNA"/>
</dbReference>
<dbReference type="OrthoDB" id="1470350at2759"/>
<evidence type="ECO:0000313" key="3">
    <source>
        <dbReference type="Proteomes" id="UP001153678"/>
    </source>
</evidence>
<comment type="caution">
    <text evidence="2">The sequence shown here is derived from an EMBL/GenBank/DDBJ whole genome shotgun (WGS) entry which is preliminary data.</text>
</comment>
<evidence type="ECO:0000313" key="2">
    <source>
        <dbReference type="EMBL" id="CAI2185975.1"/>
    </source>
</evidence>
<evidence type="ECO:0000256" key="1">
    <source>
        <dbReference type="SAM" id="MobiDB-lite"/>
    </source>
</evidence>
<name>A0A9W4SY75_9GLOM</name>
<sequence length="113" mass="13384">MQFFDEITVKLLKFLKVIEKDDNEPIEVKDLMDRSDFSEKDRINSSDNTSHFQELDDNNISRCEMYYEAPLYGGECLLVHYEFLSVLSKRFNPFNPNKKNRTSNIELSSQTFK</sequence>
<feature type="region of interest" description="Disordered" evidence="1">
    <location>
        <begin position="91"/>
        <end position="113"/>
    </location>
</feature>
<gene>
    <name evidence="2" type="ORF">FWILDA_LOCUS12345</name>
</gene>
<keyword evidence="3" id="KW-1185">Reference proteome</keyword>
<protein>
    <submittedName>
        <fullName evidence="2">16016_t:CDS:1</fullName>
    </submittedName>
</protein>
<proteinExistence type="predicted"/>
<accession>A0A9W4SY75</accession>
<dbReference type="AlphaFoldDB" id="A0A9W4SY75"/>